<dbReference type="InterPro" id="IPR050832">
    <property type="entry name" value="Bact_Acetyltransf"/>
</dbReference>
<keyword evidence="1" id="KW-0808">Transferase</keyword>
<dbReference type="RefSeq" id="WP_284291792.1">
    <property type="nucleotide sequence ID" value="NZ_BSUK01000001.1"/>
</dbReference>
<name>A0ABQ6HVZ3_9MICO</name>
<evidence type="ECO:0000256" key="2">
    <source>
        <dbReference type="ARBA" id="ARBA00023315"/>
    </source>
</evidence>
<evidence type="ECO:0000313" key="5">
    <source>
        <dbReference type="Proteomes" id="UP001157091"/>
    </source>
</evidence>
<dbReference type="PANTHER" id="PTHR43877">
    <property type="entry name" value="AMINOALKYLPHOSPHONATE N-ACETYLTRANSFERASE-RELATED-RELATED"/>
    <property type="match status" value="1"/>
</dbReference>
<dbReference type="Proteomes" id="UP001157091">
    <property type="component" value="Unassembled WGS sequence"/>
</dbReference>
<dbReference type="Pfam" id="PF00583">
    <property type="entry name" value="Acetyltransf_1"/>
    <property type="match status" value="1"/>
</dbReference>
<protein>
    <submittedName>
        <fullName evidence="4">GNAT family acetyltransferase</fullName>
    </submittedName>
</protein>
<comment type="caution">
    <text evidence="4">The sequence shown here is derived from an EMBL/GenBank/DDBJ whole genome shotgun (WGS) entry which is preliminary data.</text>
</comment>
<dbReference type="InterPro" id="IPR016181">
    <property type="entry name" value="Acyl_CoA_acyltransferase"/>
</dbReference>
<reference evidence="5" key="1">
    <citation type="journal article" date="2019" name="Int. J. Syst. Evol. Microbiol.">
        <title>The Global Catalogue of Microorganisms (GCM) 10K type strain sequencing project: providing services to taxonomists for standard genome sequencing and annotation.</title>
        <authorList>
            <consortium name="The Broad Institute Genomics Platform"/>
            <consortium name="The Broad Institute Genome Sequencing Center for Infectious Disease"/>
            <person name="Wu L."/>
            <person name="Ma J."/>
        </authorList>
    </citation>
    <scope>NUCLEOTIDE SEQUENCE [LARGE SCALE GENOMIC DNA]</scope>
    <source>
        <strain evidence="5">NBRC 106348</strain>
    </source>
</reference>
<dbReference type="EMBL" id="BSUK01000001">
    <property type="protein sequence ID" value="GMA22660.1"/>
    <property type="molecule type" value="Genomic_DNA"/>
</dbReference>
<dbReference type="NCBIfam" id="NF002959">
    <property type="entry name" value="PRK03624.1"/>
    <property type="match status" value="1"/>
</dbReference>
<gene>
    <name evidence="4" type="ORF">GCM10025864_04190</name>
</gene>
<organism evidence="4 5">
    <name type="scientific">Luteimicrobium album</name>
    <dbReference type="NCBI Taxonomy" id="1054550"/>
    <lineage>
        <taxon>Bacteria</taxon>
        <taxon>Bacillati</taxon>
        <taxon>Actinomycetota</taxon>
        <taxon>Actinomycetes</taxon>
        <taxon>Micrococcales</taxon>
        <taxon>Luteimicrobium</taxon>
    </lineage>
</organism>
<dbReference type="PROSITE" id="PS51186">
    <property type="entry name" value="GNAT"/>
    <property type="match status" value="1"/>
</dbReference>
<dbReference type="CDD" id="cd04301">
    <property type="entry name" value="NAT_SF"/>
    <property type="match status" value="1"/>
</dbReference>
<dbReference type="Gene3D" id="3.40.630.30">
    <property type="match status" value="1"/>
</dbReference>
<proteinExistence type="predicted"/>
<evidence type="ECO:0000256" key="1">
    <source>
        <dbReference type="ARBA" id="ARBA00022679"/>
    </source>
</evidence>
<keyword evidence="5" id="KW-1185">Reference proteome</keyword>
<accession>A0ABQ6HVZ3</accession>
<feature type="domain" description="N-acetyltransferase" evidence="3">
    <location>
        <begin position="26"/>
        <end position="171"/>
    </location>
</feature>
<sequence>MPPTPAGSGPSGTRDGVGLRLPTPVLRLAEATDDDVAPLVALWTACGLTRPWNDPERDIEDARSTATSTVLVGHVDVAGAEVVVSSAVAGYDGHRGWLYYVAVDPAWQGRGFGRETVVAAEAWLAAQGAPKVQLMVRHTNVAAVGFYQALGYTDQETTVLGRRFPVAQGGPDVG</sequence>
<dbReference type="SUPFAM" id="SSF55729">
    <property type="entry name" value="Acyl-CoA N-acyltransferases (Nat)"/>
    <property type="match status" value="1"/>
</dbReference>
<evidence type="ECO:0000313" key="4">
    <source>
        <dbReference type="EMBL" id="GMA22660.1"/>
    </source>
</evidence>
<dbReference type="InterPro" id="IPR000182">
    <property type="entry name" value="GNAT_dom"/>
</dbReference>
<evidence type="ECO:0000259" key="3">
    <source>
        <dbReference type="PROSITE" id="PS51186"/>
    </source>
</evidence>
<keyword evidence="2" id="KW-0012">Acyltransferase</keyword>